<evidence type="ECO:0000313" key="2">
    <source>
        <dbReference type="Proteomes" id="UP001206878"/>
    </source>
</evidence>
<dbReference type="AlphaFoldDB" id="A0AAW5N5J4"/>
<feature type="non-terminal residue" evidence="1">
    <location>
        <position position="1"/>
    </location>
</feature>
<sequence>SRFSQNQWTNFGGFGGFRPLDPDINCTGGDCGEFDPRSNQYIKLRGVAAILTPGYRWIDSATIGSNDFGQFDPFVIGR</sequence>
<reference evidence="1" key="1">
    <citation type="submission" date="2022-07" db="EMBL/GenBank/DDBJ databases">
        <title>Diversity of ethanolamine utilization by human commensal Escherichia coli.</title>
        <authorList>
            <person name="Jubelin G."/>
        </authorList>
    </citation>
    <scope>NUCLEOTIDE SEQUENCE</scope>
    <source>
        <strain evidence="1">S1</strain>
    </source>
</reference>
<dbReference type="EMBL" id="JANPXH010001874">
    <property type="protein sequence ID" value="MCR6679853.1"/>
    <property type="molecule type" value="Genomic_DNA"/>
</dbReference>
<accession>A0AAW5N5J4</accession>
<proteinExistence type="predicted"/>
<comment type="caution">
    <text evidence="1">The sequence shown here is derived from an EMBL/GenBank/DDBJ whole genome shotgun (WGS) entry which is preliminary data.</text>
</comment>
<protein>
    <submittedName>
        <fullName evidence="1">Uncharacterized protein</fullName>
    </submittedName>
</protein>
<feature type="non-terminal residue" evidence="1">
    <location>
        <position position="78"/>
    </location>
</feature>
<dbReference type="Proteomes" id="UP001206878">
    <property type="component" value="Unassembled WGS sequence"/>
</dbReference>
<evidence type="ECO:0000313" key="1">
    <source>
        <dbReference type="EMBL" id="MCR6679853.1"/>
    </source>
</evidence>
<gene>
    <name evidence="1" type="ORF">NVV43_31220</name>
</gene>
<organism evidence="1 2">
    <name type="scientific">Escherichia marmotae</name>
    <dbReference type="NCBI Taxonomy" id="1499973"/>
    <lineage>
        <taxon>Bacteria</taxon>
        <taxon>Pseudomonadati</taxon>
        <taxon>Pseudomonadota</taxon>
        <taxon>Gammaproteobacteria</taxon>
        <taxon>Enterobacterales</taxon>
        <taxon>Enterobacteriaceae</taxon>
        <taxon>Escherichia</taxon>
    </lineage>
</organism>
<name>A0AAW5N5J4_9ESCH</name>